<protein>
    <submittedName>
        <fullName evidence="3">SusE outer membrane protein</fullName>
    </submittedName>
</protein>
<evidence type="ECO:0000313" key="4">
    <source>
        <dbReference type="Proteomes" id="UP000184368"/>
    </source>
</evidence>
<dbReference type="STRING" id="1302690.BUE76_07920"/>
<feature type="domain" description="SusE outer membrane protein" evidence="2">
    <location>
        <begin position="37"/>
        <end position="131"/>
    </location>
</feature>
<organism evidence="3 4">
    <name type="scientific">Cnuella takakiae</name>
    <dbReference type="NCBI Taxonomy" id="1302690"/>
    <lineage>
        <taxon>Bacteria</taxon>
        <taxon>Pseudomonadati</taxon>
        <taxon>Bacteroidota</taxon>
        <taxon>Chitinophagia</taxon>
        <taxon>Chitinophagales</taxon>
        <taxon>Chitinophagaceae</taxon>
        <taxon>Cnuella</taxon>
    </lineage>
</organism>
<reference evidence="3 4" key="1">
    <citation type="submission" date="2016-11" db="EMBL/GenBank/DDBJ databases">
        <authorList>
            <person name="Jaros S."/>
            <person name="Januszkiewicz K."/>
            <person name="Wedrychowicz H."/>
        </authorList>
    </citation>
    <scope>NUCLEOTIDE SEQUENCE [LARGE SCALE GENOMIC DNA]</scope>
    <source>
        <strain evidence="3 4">DSM 26897</strain>
    </source>
</reference>
<dbReference type="Proteomes" id="UP000184368">
    <property type="component" value="Unassembled WGS sequence"/>
</dbReference>
<dbReference type="InterPro" id="IPR025970">
    <property type="entry name" value="SusE"/>
</dbReference>
<proteinExistence type="predicted"/>
<evidence type="ECO:0000256" key="1">
    <source>
        <dbReference type="SAM" id="SignalP"/>
    </source>
</evidence>
<dbReference type="Pfam" id="PF14292">
    <property type="entry name" value="SusE"/>
    <property type="match status" value="1"/>
</dbReference>
<evidence type="ECO:0000313" key="3">
    <source>
        <dbReference type="EMBL" id="SHF54414.1"/>
    </source>
</evidence>
<name>A0A1M5CI21_9BACT</name>
<feature type="chain" id="PRO_5009909334" evidence="1">
    <location>
        <begin position="24"/>
        <end position="374"/>
    </location>
</feature>
<gene>
    <name evidence="3" type="ORF">SAMN05444008_10985</name>
</gene>
<dbReference type="PROSITE" id="PS51257">
    <property type="entry name" value="PROKAR_LIPOPROTEIN"/>
    <property type="match status" value="1"/>
</dbReference>
<evidence type="ECO:0000259" key="2">
    <source>
        <dbReference type="Pfam" id="PF14292"/>
    </source>
</evidence>
<accession>A0A1M5CI21</accession>
<feature type="signal peptide" evidence="1">
    <location>
        <begin position="1"/>
        <end position="23"/>
    </location>
</feature>
<keyword evidence="4" id="KW-1185">Reference proteome</keyword>
<sequence>MKKSLVYFSVALLALFTITSCTKEVRDLDTSLTPVGRLSAPTDLSAIKLEPATGADLVFEWTAAQTADSGLILYELVFDKADGNFSNPIYRTVSDGSGVETRASLTQKDLNKVAALAGVESSSAGRVKWAVMASKGTNALLSAETRTLQVERPAGFAIVPATLYLYGTATEAGNDITKAIPLKKVEEGVYELYTSLQPGSYLLTEKPEAGAAQYFVDATGMIRAGTTAPALNEAKKVYRLRFDFNVATTSATEIQGLGLFMSAYNTEIGQLTYVGNSTWEAARIPVEFFQFSWGRDERYKFILRTATGNEYMGSQNANNVQPAGQPRSYFSLVPVSNNQWDNTYKFDPAADRKDVKVSVSFKADGPYTHTITVL</sequence>
<dbReference type="EMBL" id="FQUO01000009">
    <property type="protein sequence ID" value="SHF54414.1"/>
    <property type="molecule type" value="Genomic_DNA"/>
</dbReference>
<dbReference type="AlphaFoldDB" id="A0A1M5CI21"/>
<dbReference type="OrthoDB" id="631295at2"/>
<dbReference type="RefSeq" id="WP_073043794.1">
    <property type="nucleotide sequence ID" value="NZ_FQUO01000009.1"/>
</dbReference>
<keyword evidence="1" id="KW-0732">Signal</keyword>